<dbReference type="SMART" id="SM00176">
    <property type="entry name" value="RAN"/>
    <property type="match status" value="1"/>
</dbReference>
<comment type="similarity">
    <text evidence="1">Belongs to the small GTPase superfamily. Rab family.</text>
</comment>
<evidence type="ECO:0000256" key="3">
    <source>
        <dbReference type="ARBA" id="ARBA00023134"/>
    </source>
</evidence>
<dbReference type="InterPro" id="IPR001806">
    <property type="entry name" value="Small_GTPase"/>
</dbReference>
<dbReference type="PANTHER" id="PTHR47981">
    <property type="entry name" value="RAB FAMILY"/>
    <property type="match status" value="1"/>
</dbReference>
<dbReference type="PROSITE" id="PS51419">
    <property type="entry name" value="RAB"/>
    <property type="match status" value="1"/>
</dbReference>
<dbReference type="GO" id="GO:0045335">
    <property type="term" value="C:phagocytic vesicle"/>
    <property type="evidence" value="ECO:0007669"/>
    <property type="project" value="TreeGrafter"/>
</dbReference>
<dbReference type="PROSITE" id="PS51417">
    <property type="entry name" value="ARF"/>
    <property type="match status" value="1"/>
</dbReference>
<dbReference type="InterPro" id="IPR005225">
    <property type="entry name" value="Small_GTP-bd"/>
</dbReference>
<dbReference type="EMBL" id="GDID01005624">
    <property type="protein sequence ID" value="JAP90982.1"/>
    <property type="molecule type" value="Transcribed_RNA"/>
</dbReference>
<dbReference type="PROSITE" id="PS51420">
    <property type="entry name" value="RHO"/>
    <property type="match status" value="1"/>
</dbReference>
<evidence type="ECO:0000256" key="2">
    <source>
        <dbReference type="ARBA" id="ARBA00022741"/>
    </source>
</evidence>
<dbReference type="GO" id="GO:0005770">
    <property type="term" value="C:late endosome"/>
    <property type="evidence" value="ECO:0007669"/>
    <property type="project" value="TreeGrafter"/>
</dbReference>
<accession>A0A146K265</accession>
<dbReference type="PROSITE" id="PS51421">
    <property type="entry name" value="RAS"/>
    <property type="match status" value="1"/>
</dbReference>
<dbReference type="SMART" id="SM00173">
    <property type="entry name" value="RAS"/>
    <property type="match status" value="1"/>
</dbReference>
<gene>
    <name evidence="4" type="ORF">TPC1_17540</name>
</gene>
<dbReference type="FunFam" id="3.40.50.300:FF:000808">
    <property type="entry name" value="Small GTP-binding protein, putative"/>
    <property type="match status" value="1"/>
</dbReference>
<dbReference type="NCBIfam" id="TIGR00231">
    <property type="entry name" value="small_GTP"/>
    <property type="match status" value="1"/>
</dbReference>
<name>A0A146K265_9EUKA</name>
<dbReference type="SMART" id="SM00175">
    <property type="entry name" value="RAB"/>
    <property type="match status" value="1"/>
</dbReference>
<dbReference type="InterPro" id="IPR027417">
    <property type="entry name" value="P-loop_NTPase"/>
</dbReference>
<dbReference type="AlphaFoldDB" id="A0A146K265"/>
<evidence type="ECO:0000256" key="1">
    <source>
        <dbReference type="ARBA" id="ARBA00006270"/>
    </source>
</evidence>
<feature type="non-terminal residue" evidence="4">
    <location>
        <position position="1"/>
    </location>
</feature>
<dbReference type="GO" id="GO:0032889">
    <property type="term" value="P:regulation of vacuole fusion, non-autophagic"/>
    <property type="evidence" value="ECO:0007669"/>
    <property type="project" value="TreeGrafter"/>
</dbReference>
<dbReference type="Pfam" id="PF00071">
    <property type="entry name" value="Ras"/>
    <property type="match status" value="1"/>
</dbReference>
<dbReference type="GO" id="GO:0005525">
    <property type="term" value="F:GTP binding"/>
    <property type="evidence" value="ECO:0007669"/>
    <property type="project" value="UniProtKB-KW"/>
</dbReference>
<dbReference type="GO" id="GO:0005773">
    <property type="term" value="C:vacuole"/>
    <property type="evidence" value="ECO:0007669"/>
    <property type="project" value="TreeGrafter"/>
</dbReference>
<sequence length="208" mass="23062">KKQLKVLILGDSAVGKTSLMERFVNDQFSALYKPTIGADFLCKDIEVTTNGGQKTKVKLQIWDTAGQEQWFQSLGVTYYRGADAAILVYDVTVAKTLQSLDGWRNDFLQHAALQDPQKFPFIIVGNMKDKSDQIIITSSRGENFAQVRGGNIRHYQASAKTGENVNEIFSALAQMAVEQIGEESQQYGAETFVIKDDPKKDPKKGGCC</sequence>
<dbReference type="PRINTS" id="PR00449">
    <property type="entry name" value="RASTRNSFRMNG"/>
</dbReference>
<dbReference type="GO" id="GO:0003924">
    <property type="term" value="F:GTPase activity"/>
    <property type="evidence" value="ECO:0007669"/>
    <property type="project" value="InterPro"/>
</dbReference>
<proteinExistence type="inferred from homology"/>
<evidence type="ECO:0000313" key="4">
    <source>
        <dbReference type="EMBL" id="JAP90982.1"/>
    </source>
</evidence>
<dbReference type="Gene3D" id="3.40.50.300">
    <property type="entry name" value="P-loop containing nucleotide triphosphate hydrolases"/>
    <property type="match status" value="1"/>
</dbReference>
<protein>
    <submittedName>
        <fullName evidence="4">Rab7</fullName>
    </submittedName>
</protein>
<keyword evidence="2" id="KW-0547">Nucleotide-binding</keyword>
<keyword evidence="3" id="KW-0342">GTP-binding</keyword>
<dbReference type="PANTHER" id="PTHR47981:SF20">
    <property type="entry name" value="RAS-RELATED PROTEIN RAB-7A"/>
    <property type="match status" value="1"/>
</dbReference>
<organism evidence="4">
    <name type="scientific">Trepomonas sp. PC1</name>
    <dbReference type="NCBI Taxonomy" id="1076344"/>
    <lineage>
        <taxon>Eukaryota</taxon>
        <taxon>Metamonada</taxon>
        <taxon>Diplomonadida</taxon>
        <taxon>Hexamitidae</taxon>
        <taxon>Hexamitinae</taxon>
        <taxon>Trepomonas</taxon>
    </lineage>
</organism>
<reference evidence="4" key="1">
    <citation type="submission" date="2015-07" db="EMBL/GenBank/DDBJ databases">
        <title>Adaptation to a free-living lifestyle via gene acquisitions in the diplomonad Trepomonas sp. PC1.</title>
        <authorList>
            <person name="Xu F."/>
            <person name="Jerlstrom-Hultqvist J."/>
            <person name="Kolisko M."/>
            <person name="Simpson A.G.B."/>
            <person name="Roger A.J."/>
            <person name="Svard S.G."/>
            <person name="Andersson J.O."/>
        </authorList>
    </citation>
    <scope>NUCLEOTIDE SEQUENCE</scope>
    <source>
        <strain evidence="4">PC1</strain>
    </source>
</reference>
<dbReference type="SMART" id="SM00174">
    <property type="entry name" value="RHO"/>
    <property type="match status" value="1"/>
</dbReference>
<dbReference type="SUPFAM" id="SSF52540">
    <property type="entry name" value="P-loop containing nucleoside triphosphate hydrolases"/>
    <property type="match status" value="1"/>
</dbReference>